<keyword evidence="5 6" id="KW-0472">Membrane</keyword>
<evidence type="ECO:0000256" key="3">
    <source>
        <dbReference type="ARBA" id="ARBA00022692"/>
    </source>
</evidence>
<dbReference type="GO" id="GO:0016020">
    <property type="term" value="C:membrane"/>
    <property type="evidence" value="ECO:0007669"/>
    <property type="project" value="UniProtKB-SubCell"/>
</dbReference>
<evidence type="ECO:0000256" key="1">
    <source>
        <dbReference type="ARBA" id="ARBA00004370"/>
    </source>
</evidence>
<keyword evidence="4 6" id="KW-1133">Transmembrane helix</keyword>
<sequence>MLLYILTIFLPPIAVLFTGSPGKALLNLVLTMIFFVPGAVHAALVVKDYHNGV</sequence>
<evidence type="ECO:0000256" key="5">
    <source>
        <dbReference type="ARBA" id="ARBA00023136"/>
    </source>
</evidence>
<dbReference type="Pfam" id="PF01679">
    <property type="entry name" value="Pmp3"/>
    <property type="match status" value="1"/>
</dbReference>
<evidence type="ECO:0000256" key="2">
    <source>
        <dbReference type="ARBA" id="ARBA00009530"/>
    </source>
</evidence>
<accession>A0A1I2NCV6</accession>
<dbReference type="EMBL" id="FOOG01000017">
    <property type="protein sequence ID" value="SFF99316.1"/>
    <property type="molecule type" value="Genomic_DNA"/>
</dbReference>
<evidence type="ECO:0000313" key="8">
    <source>
        <dbReference type="Proteomes" id="UP000198897"/>
    </source>
</evidence>
<comment type="subcellular location">
    <subcellularLocation>
        <location evidence="1">Membrane</location>
    </subcellularLocation>
</comment>
<dbReference type="AlphaFoldDB" id="A0A1I2NCV6"/>
<proteinExistence type="inferred from homology"/>
<organism evidence="7 8">
    <name type="scientific">Halobacillus alkaliphilus</name>
    <dbReference type="NCBI Taxonomy" id="396056"/>
    <lineage>
        <taxon>Bacteria</taxon>
        <taxon>Bacillati</taxon>
        <taxon>Bacillota</taxon>
        <taxon>Bacilli</taxon>
        <taxon>Bacillales</taxon>
        <taxon>Bacillaceae</taxon>
        <taxon>Halobacillus</taxon>
    </lineage>
</organism>
<dbReference type="Proteomes" id="UP000198897">
    <property type="component" value="Unassembled WGS sequence"/>
</dbReference>
<feature type="transmembrane region" description="Helical" evidence="6">
    <location>
        <begin position="24"/>
        <end position="46"/>
    </location>
</feature>
<comment type="similarity">
    <text evidence="2">Belongs to the UPF0057 (PMP3) family.</text>
</comment>
<evidence type="ECO:0000313" key="7">
    <source>
        <dbReference type="EMBL" id="SFF99316.1"/>
    </source>
</evidence>
<name>A0A1I2NCV6_9BACI</name>
<protein>
    <submittedName>
        <fullName evidence="7">Proteolipid membrane potential modulator</fullName>
    </submittedName>
</protein>
<evidence type="ECO:0000256" key="6">
    <source>
        <dbReference type="SAM" id="Phobius"/>
    </source>
</evidence>
<evidence type="ECO:0000256" key="4">
    <source>
        <dbReference type="ARBA" id="ARBA00022989"/>
    </source>
</evidence>
<gene>
    <name evidence="7" type="ORF">SAMN05216353_11770</name>
</gene>
<dbReference type="RefSeq" id="WP_425431758.1">
    <property type="nucleotide sequence ID" value="NZ_FOOG01000017.1"/>
</dbReference>
<keyword evidence="8" id="KW-1185">Reference proteome</keyword>
<dbReference type="InterPro" id="IPR000612">
    <property type="entry name" value="PMP3"/>
</dbReference>
<reference evidence="8" key="1">
    <citation type="submission" date="2016-10" db="EMBL/GenBank/DDBJ databases">
        <authorList>
            <person name="Varghese N."/>
            <person name="Submissions S."/>
        </authorList>
    </citation>
    <scope>NUCLEOTIDE SEQUENCE [LARGE SCALE GENOMIC DNA]</scope>
    <source>
        <strain evidence="8">FP5</strain>
    </source>
</reference>
<keyword evidence="3 6" id="KW-0812">Transmembrane</keyword>